<evidence type="ECO:0000256" key="3">
    <source>
        <dbReference type="ARBA" id="ARBA00023163"/>
    </source>
</evidence>
<dbReference type="InterPro" id="IPR009057">
    <property type="entry name" value="Homeodomain-like_sf"/>
</dbReference>
<proteinExistence type="predicted"/>
<evidence type="ECO:0000256" key="4">
    <source>
        <dbReference type="PROSITE-ProRule" id="PRU00335"/>
    </source>
</evidence>
<sequence length="209" mass="22689">MARVTAEPRKPRAAHLGPERRRPLVLDAALEVFLEHGYRGTSMQAVATAAGVTKPVVYECFPNKEALLLALLDREERRLLDAVVAAMPETLSTSDDLGDLVAAGLAAFLTAASEADDAWRIVFAAQHDPKTVIGARVGAARAMLVGRLRDIIHPRLKTMPHADADREAPVLAELVASLAETSARMLVVDRIPWSVSELSRYVAKLLVRD</sequence>
<keyword evidence="7" id="KW-1185">Reference proteome</keyword>
<feature type="domain" description="HTH tetR-type" evidence="5">
    <location>
        <begin position="19"/>
        <end position="79"/>
    </location>
</feature>
<protein>
    <recommendedName>
        <fullName evidence="5">HTH tetR-type domain-containing protein</fullName>
    </recommendedName>
</protein>
<gene>
    <name evidence="6" type="ORF">GCM10009754_55770</name>
</gene>
<dbReference type="PANTHER" id="PTHR30055">
    <property type="entry name" value="HTH-TYPE TRANSCRIPTIONAL REGULATOR RUTR"/>
    <property type="match status" value="1"/>
</dbReference>
<dbReference type="Proteomes" id="UP001501116">
    <property type="component" value="Unassembled WGS sequence"/>
</dbReference>
<dbReference type="PANTHER" id="PTHR30055:SF234">
    <property type="entry name" value="HTH-TYPE TRANSCRIPTIONAL REGULATOR BETI"/>
    <property type="match status" value="1"/>
</dbReference>
<dbReference type="SUPFAM" id="SSF46689">
    <property type="entry name" value="Homeodomain-like"/>
    <property type="match status" value="1"/>
</dbReference>
<feature type="DNA-binding region" description="H-T-H motif" evidence="4">
    <location>
        <begin position="42"/>
        <end position="61"/>
    </location>
</feature>
<dbReference type="Gene3D" id="1.10.357.10">
    <property type="entry name" value="Tetracycline Repressor, domain 2"/>
    <property type="match status" value="1"/>
</dbReference>
<keyword evidence="1" id="KW-0805">Transcription regulation</keyword>
<evidence type="ECO:0000313" key="6">
    <source>
        <dbReference type="EMBL" id="GAA1973675.1"/>
    </source>
</evidence>
<keyword evidence="2 4" id="KW-0238">DNA-binding</keyword>
<name>A0ABN2RRR7_9PSEU</name>
<evidence type="ECO:0000313" key="7">
    <source>
        <dbReference type="Proteomes" id="UP001501116"/>
    </source>
</evidence>
<dbReference type="InterPro" id="IPR050109">
    <property type="entry name" value="HTH-type_TetR-like_transc_reg"/>
</dbReference>
<dbReference type="InterPro" id="IPR001647">
    <property type="entry name" value="HTH_TetR"/>
</dbReference>
<evidence type="ECO:0000256" key="2">
    <source>
        <dbReference type="ARBA" id="ARBA00023125"/>
    </source>
</evidence>
<evidence type="ECO:0000259" key="5">
    <source>
        <dbReference type="PROSITE" id="PS50977"/>
    </source>
</evidence>
<dbReference type="PROSITE" id="PS50977">
    <property type="entry name" value="HTH_TETR_2"/>
    <property type="match status" value="1"/>
</dbReference>
<reference evidence="6 7" key="1">
    <citation type="journal article" date="2019" name="Int. J. Syst. Evol. Microbiol.">
        <title>The Global Catalogue of Microorganisms (GCM) 10K type strain sequencing project: providing services to taxonomists for standard genome sequencing and annotation.</title>
        <authorList>
            <consortium name="The Broad Institute Genomics Platform"/>
            <consortium name="The Broad Institute Genome Sequencing Center for Infectious Disease"/>
            <person name="Wu L."/>
            <person name="Ma J."/>
        </authorList>
    </citation>
    <scope>NUCLEOTIDE SEQUENCE [LARGE SCALE GENOMIC DNA]</scope>
    <source>
        <strain evidence="6 7">JCM 14545</strain>
    </source>
</reference>
<dbReference type="PRINTS" id="PR00455">
    <property type="entry name" value="HTHTETR"/>
</dbReference>
<keyword evidence="3" id="KW-0804">Transcription</keyword>
<dbReference type="Pfam" id="PF00440">
    <property type="entry name" value="TetR_N"/>
    <property type="match status" value="1"/>
</dbReference>
<evidence type="ECO:0000256" key="1">
    <source>
        <dbReference type="ARBA" id="ARBA00023015"/>
    </source>
</evidence>
<organism evidence="6 7">
    <name type="scientific">Amycolatopsis minnesotensis</name>
    <dbReference type="NCBI Taxonomy" id="337894"/>
    <lineage>
        <taxon>Bacteria</taxon>
        <taxon>Bacillati</taxon>
        <taxon>Actinomycetota</taxon>
        <taxon>Actinomycetes</taxon>
        <taxon>Pseudonocardiales</taxon>
        <taxon>Pseudonocardiaceae</taxon>
        <taxon>Amycolatopsis</taxon>
    </lineage>
</organism>
<accession>A0ABN2RRR7</accession>
<comment type="caution">
    <text evidence="6">The sequence shown here is derived from an EMBL/GenBank/DDBJ whole genome shotgun (WGS) entry which is preliminary data.</text>
</comment>
<dbReference type="EMBL" id="BAAANN010000024">
    <property type="protein sequence ID" value="GAA1973675.1"/>
    <property type="molecule type" value="Genomic_DNA"/>
</dbReference>